<evidence type="ECO:0000256" key="2">
    <source>
        <dbReference type="ARBA" id="ARBA00022448"/>
    </source>
</evidence>
<keyword evidence="6 7" id="KW-0998">Cell outer membrane</keyword>
<dbReference type="SUPFAM" id="SSF56935">
    <property type="entry name" value="Porins"/>
    <property type="match status" value="1"/>
</dbReference>
<evidence type="ECO:0000256" key="6">
    <source>
        <dbReference type="ARBA" id="ARBA00023237"/>
    </source>
</evidence>
<dbReference type="NCBIfam" id="TIGR04057">
    <property type="entry name" value="SusC_RagA_signa"/>
    <property type="match status" value="1"/>
</dbReference>
<dbReference type="AlphaFoldDB" id="A0A918PS95"/>
<keyword evidence="4 7" id="KW-0812">Transmembrane</keyword>
<dbReference type="Proteomes" id="UP000619457">
    <property type="component" value="Unassembled WGS sequence"/>
</dbReference>
<dbReference type="InterPro" id="IPR008969">
    <property type="entry name" value="CarboxyPept-like_regulatory"/>
</dbReference>
<dbReference type="Pfam" id="PF13715">
    <property type="entry name" value="CarbopepD_reg_2"/>
    <property type="match status" value="1"/>
</dbReference>
<comment type="subcellular location">
    <subcellularLocation>
        <location evidence="1 7">Cell outer membrane</location>
        <topology evidence="1 7">Multi-pass membrane protein</topology>
    </subcellularLocation>
</comment>
<comment type="caution">
    <text evidence="9">The sequence shown here is derived from an EMBL/GenBank/DDBJ whole genome shotgun (WGS) entry which is preliminary data.</text>
</comment>
<dbReference type="Gene3D" id="2.170.130.10">
    <property type="entry name" value="TonB-dependent receptor, plug domain"/>
    <property type="match status" value="1"/>
</dbReference>
<dbReference type="InterPro" id="IPR023997">
    <property type="entry name" value="TonB-dep_OMP_SusC/RagA_CS"/>
</dbReference>
<evidence type="ECO:0000256" key="5">
    <source>
        <dbReference type="ARBA" id="ARBA00023136"/>
    </source>
</evidence>
<keyword evidence="5 7" id="KW-0472">Membrane</keyword>
<evidence type="ECO:0000259" key="8">
    <source>
        <dbReference type="Pfam" id="PF07715"/>
    </source>
</evidence>
<organism evidence="9 10">
    <name type="scientific">Echinicola pacifica</name>
    <dbReference type="NCBI Taxonomy" id="346377"/>
    <lineage>
        <taxon>Bacteria</taxon>
        <taxon>Pseudomonadati</taxon>
        <taxon>Bacteroidota</taxon>
        <taxon>Cytophagia</taxon>
        <taxon>Cytophagales</taxon>
        <taxon>Cyclobacteriaceae</taxon>
        <taxon>Echinicola</taxon>
    </lineage>
</organism>
<dbReference type="NCBIfam" id="TIGR04056">
    <property type="entry name" value="OMP_RagA_SusC"/>
    <property type="match status" value="1"/>
</dbReference>
<sequence length="1062" mass="118173">MQAFSPTLLYAEAPTGGFLLEESADLRVKVTGTVTDDDGQVLPGAAVTVVGTAKGTVTDSEGRYSLDVEEGATLQFSFIGFIKKQVQVGNRSEINVTLELDINSLEEFVFTGYGEVKKSHLTGAVETLEAEEIANLPAGDLSTMIAGRVLGVGVSGGGTRPGDPASIRIRNPETFAKDGSGTTPLYVIDGIIQISADGSNDETRFNNLDPNEVETITFLKDASAAIYGSRGANGAIIVTTKRGRDGKPRFSYSSSYGIADETYRTQMLDAYEFGMYYNIMNGPNGSNRVASDNNSDYVFSQDEMAYFKTINNDWLEDAWSSAFTMKQNLNVSGGTAKSNYFANASYFTQDGNLGTLDYDRWNFRAGADIEVMDNLKAGLQVAGYYADRTKTFNKIGGENDENDYKNLLMIPRYIPAYVNGLPVDPPSNNVGDYHYFEIQRLGNLATNRDMNMSVNLFAEYEVPFIDGLRARVSYGRNMGSGRGTQVGTRYRLYQFDNLGENRHIYDGAEVASSKEYKNGDRLYYSNQNFLSTQSNLTLSYDNEFGQHNISAVFSIEKAEGESSQEDVWKEQPTAYTNGQFSTAFGQIDGRTSGSESGSLGYVGRVNYSYGGRYLAEFLFRSDASTKFAPENYWGKFYSGSVGWIISNEDFFNSSWIDFLKVRYSAGLLGRDELRAWQWRQRYTFQNGKGAVFGGNSESSTGMKMEASPNRDATWGDEFKNNLGVDARFMNEKLRATLEMFYNKETNKLGERTGNVPVTVGGTVAAENYMELNSYGFELGLGWSDDIGEFRYGLDVRYGRGYNKVMVGNFNDTDALYPWKNRPGEPSDNGTWGFDYLGMFRNQADIDNYIEQYDITQVFGTVSDNLKPGMLYYRDIRGPLQADGSFAAPDGIIDDNDQIQLAKGNAQHGMSSTIKLAYKGISLNAVLSSSWGGWYEYDARKAMNQSISRTYQSVPKYWNNIYDPELNPGGEFPNPAYESVSLSPRSEFWKINSFRAYIRNITVSYSLPGHINDKLKVSNARFFFTALNPVNFYNPYGYKSPISGSWDAYPVLRTYSLGINLSL</sequence>
<dbReference type="Gene3D" id="2.40.170.20">
    <property type="entry name" value="TonB-dependent receptor, beta-barrel domain"/>
    <property type="match status" value="1"/>
</dbReference>
<keyword evidence="10" id="KW-1185">Reference proteome</keyword>
<reference evidence="9" key="2">
    <citation type="submission" date="2020-09" db="EMBL/GenBank/DDBJ databases">
        <authorList>
            <person name="Sun Q."/>
            <person name="Kim S."/>
        </authorList>
    </citation>
    <scope>NUCLEOTIDE SEQUENCE</scope>
    <source>
        <strain evidence="9">KCTC 12368</strain>
    </source>
</reference>
<proteinExistence type="inferred from homology"/>
<dbReference type="InterPro" id="IPR012910">
    <property type="entry name" value="Plug_dom"/>
</dbReference>
<dbReference type="PROSITE" id="PS52016">
    <property type="entry name" value="TONB_DEPENDENT_REC_3"/>
    <property type="match status" value="1"/>
</dbReference>
<dbReference type="Gene3D" id="2.60.40.1120">
    <property type="entry name" value="Carboxypeptidase-like, regulatory domain"/>
    <property type="match status" value="1"/>
</dbReference>
<evidence type="ECO:0000256" key="4">
    <source>
        <dbReference type="ARBA" id="ARBA00022692"/>
    </source>
</evidence>
<evidence type="ECO:0000313" key="10">
    <source>
        <dbReference type="Proteomes" id="UP000619457"/>
    </source>
</evidence>
<name>A0A918PS95_9BACT</name>
<dbReference type="EMBL" id="BMWX01000002">
    <property type="protein sequence ID" value="GGZ21419.1"/>
    <property type="molecule type" value="Genomic_DNA"/>
</dbReference>
<keyword evidence="2 7" id="KW-0813">Transport</keyword>
<keyword evidence="3 7" id="KW-1134">Transmembrane beta strand</keyword>
<gene>
    <name evidence="9" type="ORF">GCM10007049_12610</name>
</gene>
<evidence type="ECO:0000313" key="9">
    <source>
        <dbReference type="EMBL" id="GGZ21419.1"/>
    </source>
</evidence>
<dbReference type="InterPro" id="IPR036942">
    <property type="entry name" value="Beta-barrel_TonB_sf"/>
</dbReference>
<protein>
    <submittedName>
        <fullName evidence="9">SusC/RagA family TonB-linked outer membrane protein</fullName>
    </submittedName>
</protein>
<dbReference type="InterPro" id="IPR023996">
    <property type="entry name" value="TonB-dep_OMP_SusC/RagA"/>
</dbReference>
<accession>A0A918PS95</accession>
<evidence type="ECO:0000256" key="1">
    <source>
        <dbReference type="ARBA" id="ARBA00004571"/>
    </source>
</evidence>
<reference evidence="9" key="1">
    <citation type="journal article" date="2014" name="Int. J. Syst. Evol. Microbiol.">
        <title>Complete genome sequence of Corynebacterium casei LMG S-19264T (=DSM 44701T), isolated from a smear-ripened cheese.</title>
        <authorList>
            <consortium name="US DOE Joint Genome Institute (JGI-PGF)"/>
            <person name="Walter F."/>
            <person name="Albersmeier A."/>
            <person name="Kalinowski J."/>
            <person name="Ruckert C."/>
        </authorList>
    </citation>
    <scope>NUCLEOTIDE SEQUENCE</scope>
    <source>
        <strain evidence="9">KCTC 12368</strain>
    </source>
</reference>
<feature type="domain" description="TonB-dependent receptor plug" evidence="8">
    <location>
        <begin position="118"/>
        <end position="235"/>
    </location>
</feature>
<dbReference type="SUPFAM" id="SSF49464">
    <property type="entry name" value="Carboxypeptidase regulatory domain-like"/>
    <property type="match status" value="1"/>
</dbReference>
<dbReference type="GO" id="GO:0009279">
    <property type="term" value="C:cell outer membrane"/>
    <property type="evidence" value="ECO:0007669"/>
    <property type="project" value="UniProtKB-SubCell"/>
</dbReference>
<dbReference type="InterPro" id="IPR039426">
    <property type="entry name" value="TonB-dep_rcpt-like"/>
</dbReference>
<evidence type="ECO:0000256" key="7">
    <source>
        <dbReference type="PROSITE-ProRule" id="PRU01360"/>
    </source>
</evidence>
<comment type="similarity">
    <text evidence="7">Belongs to the TonB-dependent receptor family.</text>
</comment>
<dbReference type="Pfam" id="PF07715">
    <property type="entry name" value="Plug"/>
    <property type="match status" value="1"/>
</dbReference>
<evidence type="ECO:0000256" key="3">
    <source>
        <dbReference type="ARBA" id="ARBA00022452"/>
    </source>
</evidence>
<dbReference type="InterPro" id="IPR037066">
    <property type="entry name" value="Plug_dom_sf"/>
</dbReference>